<feature type="compositionally biased region" description="Acidic residues" evidence="2">
    <location>
        <begin position="401"/>
        <end position="410"/>
    </location>
</feature>
<evidence type="ECO:0000313" key="3">
    <source>
        <dbReference type="EMBL" id="KAB8364855.1"/>
    </source>
</evidence>
<dbReference type="GO" id="GO:0009898">
    <property type="term" value="C:cytoplasmic side of plasma membrane"/>
    <property type="evidence" value="ECO:0007669"/>
    <property type="project" value="TreeGrafter"/>
</dbReference>
<dbReference type="EMBL" id="VIBQ01000018">
    <property type="protein sequence ID" value="KAB8364855.1"/>
    <property type="molecule type" value="Genomic_DNA"/>
</dbReference>
<dbReference type="Gene3D" id="6.10.140.1230">
    <property type="match status" value="1"/>
</dbReference>
<evidence type="ECO:0000256" key="1">
    <source>
        <dbReference type="SAM" id="Coils"/>
    </source>
</evidence>
<accession>A0A5N6KZP7</accession>
<feature type="region of interest" description="Disordered" evidence="2">
    <location>
        <begin position="393"/>
        <end position="460"/>
    </location>
</feature>
<sequence>MTSNSPLLSWILSNETPFQSPNRLTSLYSDFTASRASNPDGYAANVAAWRTALQHAYRAGVAAQSGDTSNNTFVIRTGPTLAAALEKHDIGSPGALGAVQEDSLAQKHWYRREDFLQRKQSVYWKPWMGVAIPSAEDVFYSLMIRVGLAEDKRLTREGEFVILRNVEDASDKVLSRIAKQGSSPTQLVHSLETFIATFKDILADDGEADRELSMPEISILLAHLYRDKRAIDMYYSEKTRTTTVKFAKTPGTPDPIEESDDTIAHLRKLLLDLEQQTSTLQKRIEECDKTAREALRSGSGDGQRKKAMAALRTKKLANETLAKREASQAQIERVLTGIEEAAGQKDMVKAMEMSASVLEGLNKEVGGVDKVQEIMDRVADGIADVEDVNKALSEPGVNNVDENEVDEELESMMKDMEPREQAGKDGRTDLPSVPSTEPSSKEETDKNIEETRRKVGNMAI</sequence>
<keyword evidence="1" id="KW-0175">Coiled coil</keyword>
<reference evidence="3 4" key="1">
    <citation type="submission" date="2019-06" db="EMBL/GenBank/DDBJ databases">
        <title>A chromosomal-level reference genome of Carpinus fangiana (Coryloideae, Betulaceae).</title>
        <authorList>
            <person name="Yang X."/>
            <person name="Wang Z."/>
            <person name="Zhang L."/>
            <person name="Hao G."/>
            <person name="Liu J."/>
            <person name="Yang Y."/>
        </authorList>
    </citation>
    <scope>NUCLEOTIDE SEQUENCE [LARGE SCALE GENOMIC DNA]</scope>
    <source>
        <strain evidence="3">Cfa_2016G</strain>
        <tissue evidence="3">Leaf</tissue>
    </source>
</reference>
<dbReference type="GO" id="GO:0000815">
    <property type="term" value="C:ESCRT III complex"/>
    <property type="evidence" value="ECO:0007669"/>
    <property type="project" value="TreeGrafter"/>
</dbReference>
<protein>
    <submittedName>
        <fullName evidence="3">Uncharacterized protein</fullName>
    </submittedName>
</protein>
<dbReference type="InterPro" id="IPR005024">
    <property type="entry name" value="Snf7_fam"/>
</dbReference>
<evidence type="ECO:0000256" key="2">
    <source>
        <dbReference type="SAM" id="MobiDB-lite"/>
    </source>
</evidence>
<dbReference type="GO" id="GO:0005771">
    <property type="term" value="C:multivesicular body"/>
    <property type="evidence" value="ECO:0007669"/>
    <property type="project" value="TreeGrafter"/>
</dbReference>
<proteinExistence type="predicted"/>
<feature type="compositionally biased region" description="Basic and acidic residues" evidence="2">
    <location>
        <begin position="439"/>
        <end position="453"/>
    </location>
</feature>
<organism evidence="3 4">
    <name type="scientific">Carpinus fangiana</name>
    <dbReference type="NCBI Taxonomy" id="176857"/>
    <lineage>
        <taxon>Eukaryota</taxon>
        <taxon>Viridiplantae</taxon>
        <taxon>Streptophyta</taxon>
        <taxon>Embryophyta</taxon>
        <taxon>Tracheophyta</taxon>
        <taxon>Spermatophyta</taxon>
        <taxon>Magnoliopsida</taxon>
        <taxon>eudicotyledons</taxon>
        <taxon>Gunneridae</taxon>
        <taxon>Pentapetalae</taxon>
        <taxon>rosids</taxon>
        <taxon>fabids</taxon>
        <taxon>Fagales</taxon>
        <taxon>Betulaceae</taxon>
        <taxon>Carpinus</taxon>
    </lineage>
</organism>
<name>A0A5N6KZP7_9ROSI</name>
<dbReference type="AlphaFoldDB" id="A0A5N6KZP7"/>
<dbReference type="PANTHER" id="PTHR22761">
    <property type="entry name" value="CHARGED MULTIVESICULAR BODY PROTEIN"/>
    <property type="match status" value="1"/>
</dbReference>
<dbReference type="Pfam" id="PF03357">
    <property type="entry name" value="Snf7"/>
    <property type="match status" value="1"/>
</dbReference>
<feature type="compositionally biased region" description="Basic and acidic residues" evidence="2">
    <location>
        <begin position="411"/>
        <end position="428"/>
    </location>
</feature>
<dbReference type="OrthoDB" id="10250120at2759"/>
<dbReference type="Proteomes" id="UP000327013">
    <property type="component" value="Unassembled WGS sequence"/>
</dbReference>
<dbReference type="GO" id="GO:0006900">
    <property type="term" value="P:vesicle budding from membrane"/>
    <property type="evidence" value="ECO:0007669"/>
    <property type="project" value="TreeGrafter"/>
</dbReference>
<dbReference type="GO" id="GO:0032511">
    <property type="term" value="P:late endosome to vacuole transport via multivesicular body sorting pathway"/>
    <property type="evidence" value="ECO:0007669"/>
    <property type="project" value="TreeGrafter"/>
</dbReference>
<gene>
    <name evidence="3" type="ORF">FH972_024716</name>
</gene>
<keyword evidence="4" id="KW-1185">Reference proteome</keyword>
<comment type="caution">
    <text evidence="3">The sequence shown here is derived from an EMBL/GenBank/DDBJ whole genome shotgun (WGS) entry which is preliminary data.</text>
</comment>
<dbReference type="PANTHER" id="PTHR22761:SF18">
    <property type="entry name" value="SORTING PROTEIN SNF7 FAMILY PROTEIN, PUTATIVE (AFU_ORTHOLOGUE AFUA_2G16692)-RELATED"/>
    <property type="match status" value="1"/>
</dbReference>
<feature type="coiled-coil region" evidence="1">
    <location>
        <begin position="256"/>
        <end position="290"/>
    </location>
</feature>
<evidence type="ECO:0000313" key="4">
    <source>
        <dbReference type="Proteomes" id="UP000327013"/>
    </source>
</evidence>